<proteinExistence type="predicted"/>
<keyword evidence="1" id="KW-0539">Nucleus</keyword>
<dbReference type="Pfam" id="PF16493">
    <property type="entry name" value="Meis_PKNOX_N"/>
    <property type="match status" value="1"/>
</dbReference>
<dbReference type="GO" id="GO:0003677">
    <property type="term" value="F:DNA binding"/>
    <property type="evidence" value="ECO:0007669"/>
    <property type="project" value="UniProtKB-KW"/>
</dbReference>
<dbReference type="Proteomes" id="UP000198287">
    <property type="component" value="Unassembled WGS sequence"/>
</dbReference>
<comment type="caution">
    <text evidence="3">The sequence shown here is derived from an EMBL/GenBank/DDBJ whole genome shotgun (WGS) entry which is preliminary data.</text>
</comment>
<feature type="domain" description="MEIS N-terminal" evidence="2">
    <location>
        <begin position="92"/>
        <end position="157"/>
    </location>
</feature>
<keyword evidence="3" id="KW-0371">Homeobox</keyword>
<reference evidence="3 4" key="1">
    <citation type="submission" date="2015-12" db="EMBL/GenBank/DDBJ databases">
        <title>The genome of Folsomia candida.</title>
        <authorList>
            <person name="Faddeeva A."/>
            <person name="Derks M.F."/>
            <person name="Anvar Y."/>
            <person name="Smit S."/>
            <person name="Van Straalen N."/>
            <person name="Roelofs D."/>
        </authorList>
    </citation>
    <scope>NUCLEOTIDE SEQUENCE [LARGE SCALE GENOMIC DNA]</scope>
    <source>
        <strain evidence="3 4">VU population</strain>
        <tissue evidence="3">Whole body</tissue>
    </source>
</reference>
<organism evidence="3 4">
    <name type="scientific">Folsomia candida</name>
    <name type="common">Springtail</name>
    <dbReference type="NCBI Taxonomy" id="158441"/>
    <lineage>
        <taxon>Eukaryota</taxon>
        <taxon>Metazoa</taxon>
        <taxon>Ecdysozoa</taxon>
        <taxon>Arthropoda</taxon>
        <taxon>Hexapoda</taxon>
        <taxon>Collembola</taxon>
        <taxon>Entomobryomorpha</taxon>
        <taxon>Isotomoidea</taxon>
        <taxon>Isotomidae</taxon>
        <taxon>Proisotominae</taxon>
        <taxon>Folsomia</taxon>
    </lineage>
</organism>
<accession>A0A226ER97</accession>
<dbReference type="STRING" id="158441.A0A226ER97"/>
<dbReference type="EMBL" id="LNIX01000002">
    <property type="protein sequence ID" value="OXA60142.1"/>
    <property type="molecule type" value="Genomic_DNA"/>
</dbReference>
<evidence type="ECO:0000259" key="2">
    <source>
        <dbReference type="Pfam" id="PF16493"/>
    </source>
</evidence>
<keyword evidence="3" id="KW-0238">DNA-binding</keyword>
<sequence length="224" mass="25539">MEDGTEEHVGGGREENFFKAKRLHVSLIQVVEMRIWDDLTAAGGLEAEKREQDNNVFISEEQQRYFGSLQGVLCSIIDIDPRSRPDNQPTKPSATPLKHNTICMNSQPQKDFQYLVRLLVIRQEKPYYIADPEVDSLMVQAIQVLRFHLLELEKLYPIRIKSLPHSLALDVHTYERTYLPSVDGGVKGNEGICSGRHGGEGSELNSSIKFDERLSPHYLIKLHK</sequence>
<evidence type="ECO:0000313" key="3">
    <source>
        <dbReference type="EMBL" id="OXA60142.1"/>
    </source>
</evidence>
<gene>
    <name evidence="3" type="ORF">Fcan01_05056</name>
</gene>
<evidence type="ECO:0000313" key="4">
    <source>
        <dbReference type="Proteomes" id="UP000198287"/>
    </source>
</evidence>
<dbReference type="AlphaFoldDB" id="A0A226ER97"/>
<name>A0A226ER97_FOLCA</name>
<dbReference type="InterPro" id="IPR032453">
    <property type="entry name" value="PKNOX/Meis_N"/>
</dbReference>
<protein>
    <submittedName>
        <fullName evidence="3">Homeobox protein homothorax</fullName>
    </submittedName>
</protein>
<evidence type="ECO:0000256" key="1">
    <source>
        <dbReference type="ARBA" id="ARBA00023242"/>
    </source>
</evidence>
<keyword evidence="4" id="KW-1185">Reference proteome</keyword>